<feature type="compositionally biased region" description="Basic residues" evidence="1">
    <location>
        <begin position="75"/>
        <end position="90"/>
    </location>
</feature>
<dbReference type="Proteomes" id="UP000238982">
    <property type="component" value="Unassembled WGS sequence"/>
</dbReference>
<protein>
    <submittedName>
        <fullName evidence="2">Uncharacterized protein</fullName>
    </submittedName>
</protein>
<gene>
    <name evidence="2" type="ORF">C6Q15_25445</name>
</gene>
<dbReference type="EMBL" id="PVGH01000093">
    <property type="protein sequence ID" value="PRF55991.1"/>
    <property type="molecule type" value="Genomic_DNA"/>
</dbReference>
<sequence length="119" mass="13511">MLDGPGAGRDVRRHAAARGPERSIRYAGSTDDSEVVFDRPIKCCDGLHSISHCIADASRGSRQARRYIRLRARCRRNGRSRSTPGRRHAHARVDERREIEGEEENAARESRVSHREPLK</sequence>
<accession>A0A2S9ME36</accession>
<proteinExistence type="predicted"/>
<name>A0A2S9ME36_9BURK</name>
<evidence type="ECO:0000313" key="2">
    <source>
        <dbReference type="EMBL" id="PRF55991.1"/>
    </source>
</evidence>
<reference evidence="2 3" key="1">
    <citation type="submission" date="2018-03" db="EMBL/GenBank/DDBJ databases">
        <authorList>
            <person name="Keele B.F."/>
        </authorList>
    </citation>
    <scope>NUCLEOTIDE SEQUENCE [LARGE SCALE GENOMIC DNA]</scope>
    <source>
        <strain evidence="2 3">AU19729</strain>
    </source>
</reference>
<comment type="caution">
    <text evidence="2">The sequence shown here is derived from an EMBL/GenBank/DDBJ whole genome shotgun (WGS) entry which is preliminary data.</text>
</comment>
<evidence type="ECO:0000313" key="3">
    <source>
        <dbReference type="Proteomes" id="UP000238982"/>
    </source>
</evidence>
<organism evidence="2 3">
    <name type="scientific">Burkholderia multivorans</name>
    <dbReference type="NCBI Taxonomy" id="87883"/>
    <lineage>
        <taxon>Bacteria</taxon>
        <taxon>Pseudomonadati</taxon>
        <taxon>Pseudomonadota</taxon>
        <taxon>Betaproteobacteria</taxon>
        <taxon>Burkholderiales</taxon>
        <taxon>Burkholderiaceae</taxon>
        <taxon>Burkholderia</taxon>
        <taxon>Burkholderia cepacia complex</taxon>
    </lineage>
</organism>
<dbReference type="AlphaFoldDB" id="A0A2S9ME36"/>
<evidence type="ECO:0000256" key="1">
    <source>
        <dbReference type="SAM" id="MobiDB-lite"/>
    </source>
</evidence>
<feature type="region of interest" description="Disordered" evidence="1">
    <location>
        <begin position="1"/>
        <end position="22"/>
    </location>
</feature>
<feature type="region of interest" description="Disordered" evidence="1">
    <location>
        <begin position="75"/>
        <end position="119"/>
    </location>
</feature>
<feature type="compositionally biased region" description="Basic and acidic residues" evidence="1">
    <location>
        <begin position="91"/>
        <end position="119"/>
    </location>
</feature>